<proteinExistence type="predicted"/>
<keyword evidence="1" id="KW-0732">Signal</keyword>
<feature type="chain" id="PRO_5036943009" description="Secreted protein" evidence="1">
    <location>
        <begin position="16"/>
        <end position="102"/>
    </location>
</feature>
<comment type="caution">
    <text evidence="2">The sequence shown here is derived from an EMBL/GenBank/DDBJ whole genome shotgun (WGS) entry which is preliminary data.</text>
</comment>
<evidence type="ECO:0000256" key="1">
    <source>
        <dbReference type="SAM" id="SignalP"/>
    </source>
</evidence>
<evidence type="ECO:0000313" key="2">
    <source>
        <dbReference type="EMBL" id="KAG6684878.1"/>
    </source>
</evidence>
<feature type="signal peptide" evidence="1">
    <location>
        <begin position="1"/>
        <end position="15"/>
    </location>
</feature>
<dbReference type="AlphaFoldDB" id="A0A922IWZ9"/>
<evidence type="ECO:0000313" key="3">
    <source>
        <dbReference type="Proteomes" id="UP000811246"/>
    </source>
</evidence>
<sequence>MIFPLLLCFVRPVTLDLRSQKFAASWCSSIFDLRKISLVSSSSRGWVRLHGVVFYSSWSSAPRSSSLKCRLCWHFCGSLGSLCGSSETQRVLSMEAVLLRTC</sequence>
<gene>
    <name evidence="2" type="ORF">I3842_12G085100</name>
</gene>
<protein>
    <recommendedName>
        <fullName evidence="4">Secreted protein</fullName>
    </recommendedName>
</protein>
<evidence type="ECO:0008006" key="4">
    <source>
        <dbReference type="Google" id="ProtNLM"/>
    </source>
</evidence>
<organism evidence="2 3">
    <name type="scientific">Carya illinoinensis</name>
    <name type="common">Pecan</name>
    <dbReference type="NCBI Taxonomy" id="32201"/>
    <lineage>
        <taxon>Eukaryota</taxon>
        <taxon>Viridiplantae</taxon>
        <taxon>Streptophyta</taxon>
        <taxon>Embryophyta</taxon>
        <taxon>Tracheophyta</taxon>
        <taxon>Spermatophyta</taxon>
        <taxon>Magnoliopsida</taxon>
        <taxon>eudicotyledons</taxon>
        <taxon>Gunneridae</taxon>
        <taxon>Pentapetalae</taxon>
        <taxon>rosids</taxon>
        <taxon>fabids</taxon>
        <taxon>Fagales</taxon>
        <taxon>Juglandaceae</taxon>
        <taxon>Carya</taxon>
    </lineage>
</organism>
<reference evidence="2" key="1">
    <citation type="submission" date="2021-01" db="EMBL/GenBank/DDBJ databases">
        <authorList>
            <person name="Lovell J.T."/>
            <person name="Bentley N."/>
            <person name="Bhattarai G."/>
            <person name="Jenkins J.W."/>
            <person name="Sreedasyam A."/>
            <person name="Alarcon Y."/>
            <person name="Bock C."/>
            <person name="Boston L."/>
            <person name="Carlson J."/>
            <person name="Cervantes K."/>
            <person name="Clermont K."/>
            <person name="Krom N."/>
            <person name="Kubenka K."/>
            <person name="Mamidi S."/>
            <person name="Mattison C."/>
            <person name="Monteros M."/>
            <person name="Pisani C."/>
            <person name="Plott C."/>
            <person name="Rajasekar S."/>
            <person name="Rhein H.S."/>
            <person name="Rohla C."/>
            <person name="Song M."/>
            <person name="Hilaire R.S."/>
            <person name="Shu S."/>
            <person name="Wells L."/>
            <person name="Wang X."/>
            <person name="Webber J."/>
            <person name="Heerema R.J."/>
            <person name="Klein P."/>
            <person name="Conner P."/>
            <person name="Grauke L."/>
            <person name="Grimwood J."/>
            <person name="Schmutz J."/>
            <person name="Randall J.J."/>
        </authorList>
    </citation>
    <scope>NUCLEOTIDE SEQUENCE</scope>
    <source>
        <tissue evidence="2">Leaf</tissue>
    </source>
</reference>
<name>A0A922IWZ9_CARIL</name>
<dbReference type="Proteomes" id="UP000811246">
    <property type="component" value="Chromosome 12"/>
</dbReference>
<dbReference type="EMBL" id="CM031836">
    <property type="protein sequence ID" value="KAG6684878.1"/>
    <property type="molecule type" value="Genomic_DNA"/>
</dbReference>
<accession>A0A922IWZ9</accession>